<dbReference type="Gene3D" id="2.60.40.420">
    <property type="entry name" value="Cupredoxins - blue copper proteins"/>
    <property type="match status" value="1"/>
</dbReference>
<name>A0A8K0HLC9_9ROSA</name>
<dbReference type="GO" id="GO:0009055">
    <property type="term" value="F:electron transfer activity"/>
    <property type="evidence" value="ECO:0007669"/>
    <property type="project" value="InterPro"/>
</dbReference>
<evidence type="ECO:0000256" key="1">
    <source>
        <dbReference type="SAM" id="SignalP"/>
    </source>
</evidence>
<dbReference type="EMBL" id="VOIH02000002">
    <property type="protein sequence ID" value="KAF3453718.1"/>
    <property type="molecule type" value="Genomic_DNA"/>
</dbReference>
<keyword evidence="1" id="KW-0732">Signal</keyword>
<evidence type="ECO:0000313" key="3">
    <source>
        <dbReference type="EMBL" id="KAF3453718.1"/>
    </source>
</evidence>
<evidence type="ECO:0000313" key="4">
    <source>
        <dbReference type="Proteomes" id="UP000796880"/>
    </source>
</evidence>
<proteinExistence type="predicted"/>
<reference evidence="3" key="1">
    <citation type="submission" date="2020-03" db="EMBL/GenBank/DDBJ databases">
        <title>A high-quality chromosome-level genome assembly of a woody plant with both climbing and erect habits, Rhamnella rubrinervis.</title>
        <authorList>
            <person name="Lu Z."/>
            <person name="Yang Y."/>
            <person name="Zhu X."/>
            <person name="Sun Y."/>
        </authorList>
    </citation>
    <scope>NUCLEOTIDE SEQUENCE</scope>
    <source>
        <strain evidence="3">BYM</strain>
        <tissue evidence="3">Leaf</tissue>
    </source>
</reference>
<dbReference type="InterPro" id="IPR003245">
    <property type="entry name" value="Phytocyanin_dom"/>
</dbReference>
<dbReference type="InterPro" id="IPR008972">
    <property type="entry name" value="Cupredoxin"/>
</dbReference>
<comment type="caution">
    <text evidence="3">The sequence shown here is derived from an EMBL/GenBank/DDBJ whole genome shotgun (WGS) entry which is preliminary data.</text>
</comment>
<keyword evidence="4" id="KW-1185">Reference proteome</keyword>
<protein>
    <recommendedName>
        <fullName evidence="2">Phytocyanin domain-containing protein</fullName>
    </recommendedName>
</protein>
<feature type="signal peptide" evidence="1">
    <location>
        <begin position="1"/>
        <end position="28"/>
    </location>
</feature>
<gene>
    <name evidence="3" type="ORF">FNV43_RR04159</name>
</gene>
<evidence type="ECO:0000259" key="2">
    <source>
        <dbReference type="PROSITE" id="PS51485"/>
    </source>
</evidence>
<feature type="domain" description="Phytocyanin" evidence="2">
    <location>
        <begin position="1"/>
        <end position="107"/>
    </location>
</feature>
<dbReference type="AlphaFoldDB" id="A0A8K0HLC9"/>
<dbReference type="SUPFAM" id="SSF49503">
    <property type="entry name" value="Cupredoxins"/>
    <property type="match status" value="1"/>
</dbReference>
<accession>A0A8K0HLC9</accession>
<feature type="chain" id="PRO_5035465358" description="Phytocyanin domain-containing protein" evidence="1">
    <location>
        <begin position="29"/>
        <end position="140"/>
    </location>
</feature>
<dbReference type="OrthoDB" id="1160493at2759"/>
<sequence length="140" mass="14828">METILREALVALMAVLLLLSMSAISGKAAEHLVGGNNLDWSIPPDGNASYALVSKKDFADCNDNDPLWYGTTGPSYVRTKSPGDYYFISTVAKHCVAGQKLSFQVIHNINNNSTSLAPTSTVNAAANIPASSQPSLSPTK</sequence>
<dbReference type="Proteomes" id="UP000796880">
    <property type="component" value="Unassembled WGS sequence"/>
</dbReference>
<organism evidence="3 4">
    <name type="scientific">Rhamnella rubrinervis</name>
    <dbReference type="NCBI Taxonomy" id="2594499"/>
    <lineage>
        <taxon>Eukaryota</taxon>
        <taxon>Viridiplantae</taxon>
        <taxon>Streptophyta</taxon>
        <taxon>Embryophyta</taxon>
        <taxon>Tracheophyta</taxon>
        <taxon>Spermatophyta</taxon>
        <taxon>Magnoliopsida</taxon>
        <taxon>eudicotyledons</taxon>
        <taxon>Gunneridae</taxon>
        <taxon>Pentapetalae</taxon>
        <taxon>rosids</taxon>
        <taxon>fabids</taxon>
        <taxon>Rosales</taxon>
        <taxon>Rhamnaceae</taxon>
        <taxon>rhamnoid group</taxon>
        <taxon>Rhamneae</taxon>
        <taxon>Rhamnella</taxon>
    </lineage>
</organism>
<dbReference type="Pfam" id="PF02298">
    <property type="entry name" value="Cu_bind_like"/>
    <property type="match status" value="1"/>
</dbReference>
<dbReference type="PROSITE" id="PS51485">
    <property type="entry name" value="PHYTOCYANIN"/>
    <property type="match status" value="1"/>
</dbReference>